<dbReference type="PANTHER" id="PTHR33055:SF13">
    <property type="entry name" value="TRANSPOSASE"/>
    <property type="match status" value="1"/>
</dbReference>
<dbReference type="AlphaFoldDB" id="A0A286E5G5"/>
<evidence type="ECO:0000313" key="5">
    <source>
        <dbReference type="Proteomes" id="UP000219669"/>
    </source>
</evidence>
<evidence type="ECO:0000259" key="2">
    <source>
        <dbReference type="Pfam" id="PF01548"/>
    </source>
</evidence>
<dbReference type="InterPro" id="IPR003346">
    <property type="entry name" value="Transposase_20"/>
</dbReference>
<dbReference type="InterPro" id="IPR047650">
    <property type="entry name" value="Transpos_IS110"/>
</dbReference>
<feature type="domain" description="Transposase IS110-like N-terminal" evidence="2">
    <location>
        <begin position="11"/>
        <end position="159"/>
    </location>
</feature>
<protein>
    <submittedName>
        <fullName evidence="4">Transposase</fullName>
    </submittedName>
</protein>
<accession>A0A286E5G5</accession>
<proteinExistence type="predicted"/>
<dbReference type="Pfam" id="PF01548">
    <property type="entry name" value="DEDD_Tnp_IS110"/>
    <property type="match status" value="1"/>
</dbReference>
<sequence length="316" mass="35030">MMSTPITNCGGIDVAKRNFVIGISSLHKTKTKTETNNPKGFNHAIEYLKKHQVQLVVLESTGGLEIPLAKALHGAGIDVIIANPRQTHQFAQSQSLTKTDAKDAKMLAFYAQMMAQRADLPTLLYQPPSEAEEVLEALLNRRNQLVDMRTAEKNRLEQVHISQVKSVEQMIAHLTQLIDDLEKQIDDHNQTHFGDKAQLIQKIKGVGTLTSATLLSMLPELGKVSHKKIASLVGVAPHPKQSGTIKFKSRCFGGRAVVRKTLYMATVVAVRFEPRIKAFYQHLLGKGKPYKVAINACMHKLLTILNAMMRDNIALA</sequence>
<evidence type="ECO:0000313" key="4">
    <source>
        <dbReference type="EMBL" id="SOD66119.1"/>
    </source>
</evidence>
<dbReference type="GO" id="GO:0006313">
    <property type="term" value="P:DNA transposition"/>
    <property type="evidence" value="ECO:0007669"/>
    <property type="project" value="InterPro"/>
</dbReference>
<feature type="domain" description="Transposase IS116/IS110/IS902 C-terminal" evidence="3">
    <location>
        <begin position="197"/>
        <end position="281"/>
    </location>
</feature>
<feature type="coiled-coil region" evidence="1">
    <location>
        <begin position="164"/>
        <end position="191"/>
    </location>
</feature>
<dbReference type="EMBL" id="OCNF01000003">
    <property type="protein sequence ID" value="SOD66119.1"/>
    <property type="molecule type" value="Genomic_DNA"/>
</dbReference>
<name>A0A286E5G5_9NEIS</name>
<evidence type="ECO:0000256" key="1">
    <source>
        <dbReference type="SAM" id="Coils"/>
    </source>
</evidence>
<keyword evidence="5" id="KW-1185">Reference proteome</keyword>
<reference evidence="4 5" key="1">
    <citation type="submission" date="2017-09" db="EMBL/GenBank/DDBJ databases">
        <authorList>
            <person name="Ehlers B."/>
            <person name="Leendertz F.H."/>
        </authorList>
    </citation>
    <scope>NUCLEOTIDE SEQUENCE [LARGE SCALE GENOMIC DNA]</scope>
    <source>
        <strain evidence="4 5">DSM 16848</strain>
    </source>
</reference>
<gene>
    <name evidence="4" type="ORF">SAMN02746062_00504</name>
</gene>
<evidence type="ECO:0000259" key="3">
    <source>
        <dbReference type="Pfam" id="PF02371"/>
    </source>
</evidence>
<dbReference type="InterPro" id="IPR002525">
    <property type="entry name" value="Transp_IS110-like_N"/>
</dbReference>
<dbReference type="PANTHER" id="PTHR33055">
    <property type="entry name" value="TRANSPOSASE FOR INSERTION SEQUENCE ELEMENT IS1111A"/>
    <property type="match status" value="1"/>
</dbReference>
<dbReference type="GO" id="GO:0004803">
    <property type="term" value="F:transposase activity"/>
    <property type="evidence" value="ECO:0007669"/>
    <property type="project" value="InterPro"/>
</dbReference>
<dbReference type="Proteomes" id="UP000219669">
    <property type="component" value="Unassembled WGS sequence"/>
</dbReference>
<dbReference type="GO" id="GO:0003677">
    <property type="term" value="F:DNA binding"/>
    <property type="evidence" value="ECO:0007669"/>
    <property type="project" value="InterPro"/>
</dbReference>
<keyword evidence="1" id="KW-0175">Coiled coil</keyword>
<organism evidence="4 5">
    <name type="scientific">Alysiella filiformis DSM 16848</name>
    <dbReference type="NCBI Taxonomy" id="1120981"/>
    <lineage>
        <taxon>Bacteria</taxon>
        <taxon>Pseudomonadati</taxon>
        <taxon>Pseudomonadota</taxon>
        <taxon>Betaproteobacteria</taxon>
        <taxon>Neisseriales</taxon>
        <taxon>Neisseriaceae</taxon>
        <taxon>Alysiella</taxon>
    </lineage>
</organism>
<dbReference type="Pfam" id="PF02371">
    <property type="entry name" value="Transposase_20"/>
    <property type="match status" value="1"/>
</dbReference>
<dbReference type="NCBIfam" id="NF033542">
    <property type="entry name" value="transpos_IS110"/>
    <property type="match status" value="1"/>
</dbReference>